<dbReference type="AlphaFoldDB" id="A0A841FRV8"/>
<name>A0A841FRV8_9ACTN</name>
<sequence length="77" mass="8079">MLASEPLLPEPVRGIVGPVLVGALVAFTLAGALFMVIWPKKMSAYRPGGPGPIRLRILGIVGLLIFAALGWGYFFGG</sequence>
<reference evidence="2 3" key="1">
    <citation type="submission" date="2020-08" db="EMBL/GenBank/DDBJ databases">
        <title>Genomic Encyclopedia of Type Strains, Phase IV (KMG-IV): sequencing the most valuable type-strain genomes for metagenomic binning, comparative biology and taxonomic classification.</title>
        <authorList>
            <person name="Goeker M."/>
        </authorList>
    </citation>
    <scope>NUCLEOTIDE SEQUENCE [LARGE SCALE GENOMIC DNA]</scope>
    <source>
        <strain evidence="2 3">YIM 65646</strain>
    </source>
</reference>
<evidence type="ECO:0000313" key="2">
    <source>
        <dbReference type="EMBL" id="MBB6038985.1"/>
    </source>
</evidence>
<dbReference type="Proteomes" id="UP000548476">
    <property type="component" value="Unassembled WGS sequence"/>
</dbReference>
<accession>A0A841FRV8</accession>
<proteinExistence type="predicted"/>
<feature type="transmembrane region" description="Helical" evidence="1">
    <location>
        <begin position="57"/>
        <end position="76"/>
    </location>
</feature>
<evidence type="ECO:0000256" key="1">
    <source>
        <dbReference type="SAM" id="Phobius"/>
    </source>
</evidence>
<comment type="caution">
    <text evidence="2">The sequence shown here is derived from an EMBL/GenBank/DDBJ whole genome shotgun (WGS) entry which is preliminary data.</text>
</comment>
<protein>
    <submittedName>
        <fullName evidence="2">Uncharacterized protein</fullName>
    </submittedName>
</protein>
<feature type="transmembrane region" description="Helical" evidence="1">
    <location>
        <begin position="15"/>
        <end position="37"/>
    </location>
</feature>
<dbReference type="EMBL" id="JACHGT010000019">
    <property type="protein sequence ID" value="MBB6038985.1"/>
    <property type="molecule type" value="Genomic_DNA"/>
</dbReference>
<organism evidence="2 3">
    <name type="scientific">Phytomonospora endophytica</name>
    <dbReference type="NCBI Taxonomy" id="714109"/>
    <lineage>
        <taxon>Bacteria</taxon>
        <taxon>Bacillati</taxon>
        <taxon>Actinomycetota</taxon>
        <taxon>Actinomycetes</taxon>
        <taxon>Micromonosporales</taxon>
        <taxon>Micromonosporaceae</taxon>
        <taxon>Phytomonospora</taxon>
    </lineage>
</organism>
<keyword evidence="3" id="KW-1185">Reference proteome</keyword>
<dbReference type="RefSeq" id="WP_184791955.1">
    <property type="nucleotide sequence ID" value="NZ_BONT01000055.1"/>
</dbReference>
<keyword evidence="1" id="KW-1133">Transmembrane helix</keyword>
<keyword evidence="1" id="KW-0812">Transmembrane</keyword>
<gene>
    <name evidence="2" type="ORF">HNR73_006874</name>
</gene>
<keyword evidence="1" id="KW-0472">Membrane</keyword>
<evidence type="ECO:0000313" key="3">
    <source>
        <dbReference type="Proteomes" id="UP000548476"/>
    </source>
</evidence>